<dbReference type="Proteomes" id="UP000215914">
    <property type="component" value="Chromosome 5"/>
</dbReference>
<keyword evidence="3" id="KW-1185">Reference proteome</keyword>
<protein>
    <submittedName>
        <fullName evidence="2">Uncharacterized protein</fullName>
    </submittedName>
</protein>
<gene>
    <name evidence="2" type="ORF">HannXRQ_Chr05g0139331</name>
    <name evidence="1" type="ORF">HanXRQr2_Chr05g0202571</name>
</gene>
<evidence type="ECO:0000313" key="2">
    <source>
        <dbReference type="EMBL" id="OTG24676.1"/>
    </source>
</evidence>
<name>A0A251UP85_HELAN</name>
<dbReference type="InParanoid" id="A0A251UP85"/>
<dbReference type="AlphaFoldDB" id="A0A251UP85"/>
<dbReference type="EMBL" id="CM007894">
    <property type="protein sequence ID" value="OTG24676.1"/>
    <property type="molecule type" value="Genomic_DNA"/>
</dbReference>
<organism evidence="2 3">
    <name type="scientific">Helianthus annuus</name>
    <name type="common">Common sunflower</name>
    <dbReference type="NCBI Taxonomy" id="4232"/>
    <lineage>
        <taxon>Eukaryota</taxon>
        <taxon>Viridiplantae</taxon>
        <taxon>Streptophyta</taxon>
        <taxon>Embryophyta</taxon>
        <taxon>Tracheophyta</taxon>
        <taxon>Spermatophyta</taxon>
        <taxon>Magnoliopsida</taxon>
        <taxon>eudicotyledons</taxon>
        <taxon>Gunneridae</taxon>
        <taxon>Pentapetalae</taxon>
        <taxon>asterids</taxon>
        <taxon>campanulids</taxon>
        <taxon>Asterales</taxon>
        <taxon>Asteraceae</taxon>
        <taxon>Asteroideae</taxon>
        <taxon>Heliantheae alliance</taxon>
        <taxon>Heliantheae</taxon>
        <taxon>Helianthus</taxon>
    </lineage>
</organism>
<reference evidence="2" key="2">
    <citation type="submission" date="2017-02" db="EMBL/GenBank/DDBJ databases">
        <title>Sunflower complete genome.</title>
        <authorList>
            <person name="Langlade N."/>
            <person name="Munos S."/>
        </authorList>
    </citation>
    <scope>NUCLEOTIDE SEQUENCE [LARGE SCALE GENOMIC DNA]</scope>
    <source>
        <tissue evidence="2">Leaves</tissue>
    </source>
</reference>
<reference evidence="1 3" key="1">
    <citation type="journal article" date="2017" name="Nature">
        <title>The sunflower genome provides insights into oil metabolism, flowering and Asterid evolution.</title>
        <authorList>
            <person name="Badouin H."/>
            <person name="Gouzy J."/>
            <person name="Grassa C.J."/>
            <person name="Murat F."/>
            <person name="Staton S.E."/>
            <person name="Cottret L."/>
            <person name="Lelandais-Briere C."/>
            <person name="Owens G.L."/>
            <person name="Carrere S."/>
            <person name="Mayjonade B."/>
            <person name="Legrand L."/>
            <person name="Gill N."/>
            <person name="Kane N.C."/>
            <person name="Bowers J.E."/>
            <person name="Hubner S."/>
            <person name="Bellec A."/>
            <person name="Berard A."/>
            <person name="Berges H."/>
            <person name="Blanchet N."/>
            <person name="Boniface M.C."/>
            <person name="Brunel D."/>
            <person name="Catrice O."/>
            <person name="Chaidir N."/>
            <person name="Claudel C."/>
            <person name="Donnadieu C."/>
            <person name="Faraut T."/>
            <person name="Fievet G."/>
            <person name="Helmstetter N."/>
            <person name="King M."/>
            <person name="Knapp S.J."/>
            <person name="Lai Z."/>
            <person name="Le Paslier M.C."/>
            <person name="Lippi Y."/>
            <person name="Lorenzon L."/>
            <person name="Mandel J.R."/>
            <person name="Marage G."/>
            <person name="Marchand G."/>
            <person name="Marquand E."/>
            <person name="Bret-Mestries E."/>
            <person name="Morien E."/>
            <person name="Nambeesan S."/>
            <person name="Nguyen T."/>
            <person name="Pegot-Espagnet P."/>
            <person name="Pouilly N."/>
            <person name="Raftis F."/>
            <person name="Sallet E."/>
            <person name="Schiex T."/>
            <person name="Thomas J."/>
            <person name="Vandecasteele C."/>
            <person name="Vares D."/>
            <person name="Vear F."/>
            <person name="Vautrin S."/>
            <person name="Crespi M."/>
            <person name="Mangin B."/>
            <person name="Burke J.M."/>
            <person name="Salse J."/>
            <person name="Munos S."/>
            <person name="Vincourt P."/>
            <person name="Rieseberg L.H."/>
            <person name="Langlade N.B."/>
        </authorList>
    </citation>
    <scope>NUCLEOTIDE SEQUENCE [LARGE SCALE GENOMIC DNA]</scope>
    <source>
        <strain evidence="3">cv. SF193</strain>
        <tissue evidence="1">Leaves</tissue>
    </source>
</reference>
<evidence type="ECO:0000313" key="3">
    <source>
        <dbReference type="Proteomes" id="UP000215914"/>
    </source>
</evidence>
<dbReference type="Gramene" id="mRNA:HanXRQr2_Chr05g0202571">
    <property type="protein sequence ID" value="CDS:HanXRQr2_Chr05g0202571.1"/>
    <property type="gene ID" value="HanXRQr2_Chr05g0202571"/>
</dbReference>
<proteinExistence type="predicted"/>
<reference evidence="1" key="3">
    <citation type="submission" date="2020-06" db="EMBL/GenBank/DDBJ databases">
        <title>Helianthus annuus Genome sequencing and assembly Release 2.</title>
        <authorList>
            <person name="Gouzy J."/>
            <person name="Langlade N."/>
            <person name="Munos S."/>
        </authorList>
    </citation>
    <scope>NUCLEOTIDE SEQUENCE</scope>
    <source>
        <tissue evidence="1">Leaves</tissue>
    </source>
</reference>
<sequence length="58" mass="6717">MSLPSHFTIQITHTNVHLLNHLTAPPPDLHQLDTIFFSPLKHLILTSINPFQDHLWKV</sequence>
<evidence type="ECO:0000313" key="1">
    <source>
        <dbReference type="EMBL" id="KAF5804898.1"/>
    </source>
</evidence>
<accession>A0A251UP85</accession>
<dbReference type="EMBL" id="MNCJ02000320">
    <property type="protein sequence ID" value="KAF5804898.1"/>
    <property type="molecule type" value="Genomic_DNA"/>
</dbReference>